<name>K2R437_MACPH</name>
<dbReference type="InParanoid" id="K2R437"/>
<reference evidence="1 2" key="1">
    <citation type="journal article" date="2012" name="BMC Genomics">
        <title>Tools to kill: Genome of one of the most destructive plant pathogenic fungi Macrophomina phaseolina.</title>
        <authorList>
            <person name="Islam M.S."/>
            <person name="Haque M.S."/>
            <person name="Islam M.M."/>
            <person name="Emdad E.M."/>
            <person name="Halim A."/>
            <person name="Hossen Q.M.M."/>
            <person name="Hossain M.Z."/>
            <person name="Ahmed B."/>
            <person name="Rahim S."/>
            <person name="Rahman M.S."/>
            <person name="Alam M.M."/>
            <person name="Hou S."/>
            <person name="Wan X."/>
            <person name="Saito J.A."/>
            <person name="Alam M."/>
        </authorList>
    </citation>
    <scope>NUCLEOTIDE SEQUENCE [LARGE SCALE GENOMIC DNA]</scope>
    <source>
        <strain evidence="1 2">MS6</strain>
    </source>
</reference>
<proteinExistence type="predicted"/>
<organism evidence="1 2">
    <name type="scientific">Macrophomina phaseolina (strain MS6)</name>
    <name type="common">Charcoal rot fungus</name>
    <dbReference type="NCBI Taxonomy" id="1126212"/>
    <lineage>
        <taxon>Eukaryota</taxon>
        <taxon>Fungi</taxon>
        <taxon>Dikarya</taxon>
        <taxon>Ascomycota</taxon>
        <taxon>Pezizomycotina</taxon>
        <taxon>Dothideomycetes</taxon>
        <taxon>Dothideomycetes incertae sedis</taxon>
        <taxon>Botryosphaeriales</taxon>
        <taxon>Botryosphaeriaceae</taxon>
        <taxon>Macrophomina</taxon>
    </lineage>
</organism>
<dbReference type="AlphaFoldDB" id="K2R437"/>
<dbReference type="HOGENOM" id="CLU_3422559_0_0_1"/>
<evidence type="ECO:0000313" key="1">
    <source>
        <dbReference type="EMBL" id="EKG08963.1"/>
    </source>
</evidence>
<gene>
    <name evidence="1" type="ORF">MPH_14082</name>
</gene>
<feature type="non-terminal residue" evidence="1">
    <location>
        <position position="1"/>
    </location>
</feature>
<dbReference type="VEuPathDB" id="FungiDB:MPH_14082"/>
<accession>K2R437</accession>
<sequence length="24" mass="2949">VFLNRLRRKSFLLVNLFLLVFNLL</sequence>
<evidence type="ECO:0000313" key="2">
    <source>
        <dbReference type="Proteomes" id="UP000007129"/>
    </source>
</evidence>
<comment type="caution">
    <text evidence="1">The sequence shown here is derived from an EMBL/GenBank/DDBJ whole genome shotgun (WGS) entry which is preliminary data.</text>
</comment>
<protein>
    <submittedName>
        <fullName evidence="1">Uncharacterized protein</fullName>
    </submittedName>
</protein>
<dbReference type="Proteomes" id="UP000007129">
    <property type="component" value="Unassembled WGS sequence"/>
</dbReference>
<dbReference type="EMBL" id="AHHD01000889">
    <property type="protein sequence ID" value="EKG08963.1"/>
    <property type="molecule type" value="Genomic_DNA"/>
</dbReference>